<dbReference type="EMBL" id="KB932203">
    <property type="protein sequence ID" value="KCV70992.1"/>
    <property type="molecule type" value="Genomic_DNA"/>
</dbReference>
<dbReference type="InterPro" id="IPR050477">
    <property type="entry name" value="GrpII_AminoAcid_Decarb"/>
</dbReference>
<evidence type="ECO:0000256" key="3">
    <source>
        <dbReference type="ARBA" id="ARBA00004760"/>
    </source>
</evidence>
<sequence length="580" mass="62981">MPPFLGALINSGSMPPFMQSLLEAAHEAARSAAPHVVSGAIIARNVVAAGGLLHLLQSLYQDGLRGLTSQAIGAFFAIPGVQPLVRYIIRQNVGSTIKMLDKTSGEGGTADSGAQLYSIPEKGLPHEQVLAELADMLKTETESEEGRLFAYVYTDNDSERNEALRNAFHMACENQELRDESLRKFVALVFNQFAHTNALNPSAFPSLRRMETETVAMMASLMNGDSQVVGSMTSGGTESILLAIKAYRDRARDLSPHIKKPNMVLPITAHPAFEKAAHYFGVETVYVQFTDDFKADTAAMYSAINSNTILLVASAVQYCHGVCDPIAEIAAIAQSKGLPLHIDACFGGLMLPWVEKLGYPVPAFDFRVPGVTSISADLHKYGFALKGSSVLLFRNEQLRHYQYFAYPGWPGGLFGSPSIIGTRPGGNIATAWATLRVIGCDGYMETARRLMEVTQAMMAGVEATGHLRVLGKPEMTAFAFSSSDPSMNIFSVADAMERRGWKMERQSEPPSLHCSVMPNHIDSHQQFIADIAEAVKDVKEKRVAADGSTAAVYGMVMAVPSHAVINEFIVGFLSEMYKAR</sequence>
<dbReference type="FunFam" id="3.40.640.10:FF:000020">
    <property type="entry name" value="sphingosine-1-phosphate lyase 1"/>
    <property type="match status" value="1"/>
</dbReference>
<dbReference type="GO" id="GO:0008117">
    <property type="term" value="F:sphinganine-1-phosphate aldolase activity"/>
    <property type="evidence" value="ECO:0007669"/>
    <property type="project" value="UniProtKB-EC"/>
</dbReference>
<dbReference type="InterPro" id="IPR015424">
    <property type="entry name" value="PyrdxlP-dep_Trfase"/>
</dbReference>
<dbReference type="GO" id="GO:0005789">
    <property type="term" value="C:endoplasmic reticulum membrane"/>
    <property type="evidence" value="ECO:0007669"/>
    <property type="project" value="UniProtKB-SubCell"/>
</dbReference>
<dbReference type="EC" id="4.1.2.27" evidence="14"/>
<evidence type="ECO:0000256" key="5">
    <source>
        <dbReference type="ARBA" id="ARBA00022692"/>
    </source>
</evidence>
<dbReference type="Gene3D" id="3.90.1150.10">
    <property type="entry name" value="Aspartate Aminotransferase, domain 1"/>
    <property type="match status" value="1"/>
</dbReference>
<dbReference type="Gene3D" id="3.40.640.10">
    <property type="entry name" value="Type I PLP-dependent aspartate aminotransferase-like (Major domain)"/>
    <property type="match status" value="1"/>
</dbReference>
<evidence type="ECO:0000256" key="7">
    <source>
        <dbReference type="ARBA" id="ARBA00022898"/>
    </source>
</evidence>
<evidence type="ECO:0000256" key="10">
    <source>
        <dbReference type="ARBA" id="ARBA00023098"/>
    </source>
</evidence>
<evidence type="ECO:0000256" key="14">
    <source>
        <dbReference type="ARBA" id="ARBA00038965"/>
    </source>
</evidence>
<comment type="cofactor">
    <cofactor evidence="1 16 17">
        <name>pyridoxal 5'-phosphate</name>
        <dbReference type="ChEBI" id="CHEBI:597326"/>
    </cofactor>
</comment>
<dbReference type="RefSeq" id="XP_009494115.1">
    <property type="nucleotide sequence ID" value="XM_009495840.1"/>
</dbReference>
<dbReference type="InterPro" id="IPR015421">
    <property type="entry name" value="PyrdxlP-dep_Trfase_major"/>
</dbReference>
<dbReference type="STRING" id="691883.A0A058ZC31"/>
<feature type="modified residue" description="N6-(pyridoxal phosphate)lysine" evidence="16">
    <location>
        <position position="380"/>
    </location>
</feature>
<evidence type="ECO:0000313" key="19">
    <source>
        <dbReference type="Proteomes" id="UP000030693"/>
    </source>
</evidence>
<evidence type="ECO:0000256" key="2">
    <source>
        <dbReference type="ARBA" id="ARBA00004389"/>
    </source>
</evidence>
<dbReference type="GO" id="GO:0030170">
    <property type="term" value="F:pyridoxal phosphate binding"/>
    <property type="evidence" value="ECO:0007669"/>
    <property type="project" value="InterPro"/>
</dbReference>
<dbReference type="PANTHER" id="PTHR42735:SF9">
    <property type="entry name" value="SPHINGOSINE-1-PHOSPHATE LYASE"/>
    <property type="match status" value="1"/>
</dbReference>
<keyword evidence="5" id="KW-0812">Transmembrane</keyword>
<dbReference type="Pfam" id="PF00282">
    <property type="entry name" value="Pyridoxal_deC"/>
    <property type="match status" value="1"/>
</dbReference>
<evidence type="ECO:0000256" key="9">
    <source>
        <dbReference type="ARBA" id="ARBA00022989"/>
    </source>
</evidence>
<evidence type="ECO:0000256" key="15">
    <source>
        <dbReference type="ARBA" id="ARBA00042568"/>
    </source>
</evidence>
<keyword evidence="10" id="KW-0443">Lipid metabolism</keyword>
<keyword evidence="12 17" id="KW-0456">Lyase</keyword>
<dbReference type="InterPro" id="IPR015422">
    <property type="entry name" value="PyrdxlP-dep_Trfase_small"/>
</dbReference>
<keyword evidence="7 16" id="KW-0663">Pyridoxal phosphate</keyword>
<dbReference type="AlphaFoldDB" id="A0A058ZC31"/>
<keyword evidence="19" id="KW-1185">Reference proteome</keyword>
<evidence type="ECO:0000256" key="1">
    <source>
        <dbReference type="ARBA" id="ARBA00001933"/>
    </source>
</evidence>
<comment type="pathway">
    <text evidence="4">Sphingolipid metabolism.</text>
</comment>
<dbReference type="Proteomes" id="UP000030693">
    <property type="component" value="Unassembled WGS sequence"/>
</dbReference>
<dbReference type="SUPFAM" id="SSF53383">
    <property type="entry name" value="PLP-dependent transferases"/>
    <property type="match status" value="1"/>
</dbReference>
<evidence type="ECO:0000256" key="17">
    <source>
        <dbReference type="RuleBase" id="RU000382"/>
    </source>
</evidence>
<gene>
    <name evidence="18" type="ORF">H696_01938</name>
</gene>
<evidence type="ECO:0000256" key="6">
    <source>
        <dbReference type="ARBA" id="ARBA00022824"/>
    </source>
</evidence>
<dbReference type="PANTHER" id="PTHR42735">
    <property type="match status" value="1"/>
</dbReference>
<evidence type="ECO:0000256" key="11">
    <source>
        <dbReference type="ARBA" id="ARBA00023136"/>
    </source>
</evidence>
<comment type="subcellular location">
    <subcellularLocation>
        <location evidence="2">Endoplasmic reticulum membrane</location>
        <topology evidence="2">Single-pass membrane protein</topology>
    </subcellularLocation>
</comment>
<evidence type="ECO:0000256" key="8">
    <source>
        <dbReference type="ARBA" id="ARBA00022919"/>
    </source>
</evidence>
<keyword evidence="9" id="KW-1133">Transmembrane helix</keyword>
<reference evidence="18" key="1">
    <citation type="submission" date="2013-04" db="EMBL/GenBank/DDBJ databases">
        <title>The Genome Sequence of Fonticula alba ATCC 38817.</title>
        <authorList>
            <consortium name="The Broad Institute Genomics Platform"/>
            <person name="Russ C."/>
            <person name="Cuomo C."/>
            <person name="Burger G."/>
            <person name="Gray M.W."/>
            <person name="Holland P.W.H."/>
            <person name="King N."/>
            <person name="Lang F.B.F."/>
            <person name="Roger A.J."/>
            <person name="Ruiz-Trillo I."/>
            <person name="Brown M."/>
            <person name="Walker B."/>
            <person name="Young S."/>
            <person name="Zeng Q."/>
            <person name="Gargeya S."/>
            <person name="Fitzgerald M."/>
            <person name="Haas B."/>
            <person name="Abouelleil A."/>
            <person name="Allen A.W."/>
            <person name="Alvarado L."/>
            <person name="Arachchi H.M."/>
            <person name="Berlin A.M."/>
            <person name="Chapman S.B."/>
            <person name="Gainer-Dewar J."/>
            <person name="Goldberg J."/>
            <person name="Griggs A."/>
            <person name="Gujja S."/>
            <person name="Hansen M."/>
            <person name="Howarth C."/>
            <person name="Imamovic A."/>
            <person name="Ireland A."/>
            <person name="Larimer J."/>
            <person name="McCowan C."/>
            <person name="Murphy C."/>
            <person name="Pearson M."/>
            <person name="Poon T.W."/>
            <person name="Priest M."/>
            <person name="Roberts A."/>
            <person name="Saif S."/>
            <person name="Shea T."/>
            <person name="Sisk P."/>
            <person name="Sykes S."/>
            <person name="Wortman J."/>
            <person name="Nusbaum C."/>
            <person name="Birren B."/>
        </authorList>
    </citation>
    <scope>NUCLEOTIDE SEQUENCE [LARGE SCALE GENOMIC DNA]</scope>
    <source>
        <strain evidence="18">ATCC 38817</strain>
    </source>
</reference>
<evidence type="ECO:0000256" key="16">
    <source>
        <dbReference type="PIRSR" id="PIRSR602129-50"/>
    </source>
</evidence>
<organism evidence="18">
    <name type="scientific">Fonticula alba</name>
    <name type="common">Slime mold</name>
    <dbReference type="NCBI Taxonomy" id="691883"/>
    <lineage>
        <taxon>Eukaryota</taxon>
        <taxon>Rotosphaerida</taxon>
        <taxon>Fonticulaceae</taxon>
        <taxon>Fonticula</taxon>
    </lineage>
</organism>
<keyword evidence="11" id="KW-0472">Membrane</keyword>
<evidence type="ECO:0000256" key="13">
    <source>
        <dbReference type="ARBA" id="ARBA00038302"/>
    </source>
</evidence>
<dbReference type="eggNOG" id="KOG1383">
    <property type="taxonomic scope" value="Eukaryota"/>
</dbReference>
<proteinExistence type="inferred from homology"/>
<dbReference type="GO" id="GO:0019752">
    <property type="term" value="P:carboxylic acid metabolic process"/>
    <property type="evidence" value="ECO:0007669"/>
    <property type="project" value="InterPro"/>
</dbReference>
<keyword evidence="6" id="KW-0256">Endoplasmic reticulum</keyword>
<evidence type="ECO:0000256" key="4">
    <source>
        <dbReference type="ARBA" id="ARBA00004991"/>
    </source>
</evidence>
<protein>
    <recommendedName>
        <fullName evidence="14">sphinganine-1-phosphate aldolase</fullName>
        <ecNumber evidence="14">4.1.2.27</ecNumber>
    </recommendedName>
    <alternativeName>
        <fullName evidence="15">Sphingosine-1-phosphate aldolase</fullName>
    </alternativeName>
</protein>
<accession>A0A058ZC31</accession>
<dbReference type="InterPro" id="IPR002129">
    <property type="entry name" value="PyrdxlP-dep_de-COase"/>
</dbReference>
<dbReference type="OrthoDB" id="10254570at2759"/>
<dbReference type="GO" id="GO:0006665">
    <property type="term" value="P:sphingolipid metabolic process"/>
    <property type="evidence" value="ECO:0007669"/>
    <property type="project" value="UniProtKB-KW"/>
</dbReference>
<comment type="similarity">
    <text evidence="13">Belongs to the group II decarboxylase family. Sphingosine-1-phosphate lyase subfamily.</text>
</comment>
<evidence type="ECO:0000256" key="12">
    <source>
        <dbReference type="ARBA" id="ARBA00023239"/>
    </source>
</evidence>
<keyword evidence="8" id="KW-0746">Sphingolipid metabolism</keyword>
<name>A0A058ZC31_FONAL</name>
<dbReference type="OMA" id="WPGGLFV"/>
<evidence type="ECO:0000313" key="18">
    <source>
        <dbReference type="EMBL" id="KCV70992.1"/>
    </source>
</evidence>
<comment type="pathway">
    <text evidence="3">Lipid metabolism; sphingolipid metabolism.</text>
</comment>
<dbReference type="Gene3D" id="6.10.140.2150">
    <property type="match status" value="1"/>
</dbReference>
<dbReference type="GeneID" id="20526663"/>